<sequence>MKIVFLYNESEVEGKGNIDLFSIQRKLKKLNHEIVIIVRKDSSNNHQDNVHAILPSPMKAFFILPLIIIKLSTIIKKENPDVIVVEGGWYIPLLISMANITKRKPIIFVFRGLVLETLVAFHAKSFLIKTVARLFIKINHAIYKKSKFLIGTNPSLCKFYEEKLRKKVTLIGTHSIDFEIFKPLDAISSKQIREQYGIDKNKISILYSGAIEEWHISYLVDLIDNVVQLDKEGHMVQIIIMGWGSCRDKLLNLIKKKIENGVKKDVILAMPWLEHQIVPKIIASCDICVDPFLRPHPMNYAPAGKLMEYMACGKCIITTKGYSNEELVTDKKSGFIVDGTKTNLYLTLKNILIDKDNIKGMGQIARETIVKLYSSTNKIEDFEEYLKKASMTNHPTKKITDKK</sequence>
<evidence type="ECO:0000313" key="2">
    <source>
        <dbReference type="EMBL" id="SMH72296.1"/>
    </source>
</evidence>
<evidence type="ECO:0000313" key="3">
    <source>
        <dbReference type="Proteomes" id="UP000230607"/>
    </source>
</evidence>
<dbReference type="EMBL" id="LT841358">
    <property type="protein sequence ID" value="SMH72296.1"/>
    <property type="molecule type" value="Genomic_DNA"/>
</dbReference>
<dbReference type="GO" id="GO:0016757">
    <property type="term" value="F:glycosyltransferase activity"/>
    <property type="evidence" value="ECO:0007669"/>
    <property type="project" value="InterPro"/>
</dbReference>
<dbReference type="AlphaFoldDB" id="A0A2H1FHQ1"/>
<evidence type="ECO:0000259" key="1">
    <source>
        <dbReference type="Pfam" id="PF00534"/>
    </source>
</evidence>
<dbReference type="PANTHER" id="PTHR12526">
    <property type="entry name" value="GLYCOSYLTRANSFERASE"/>
    <property type="match status" value="1"/>
</dbReference>
<protein>
    <recommendedName>
        <fullName evidence="1">Glycosyl transferase family 1 domain-containing protein</fullName>
    </recommendedName>
</protein>
<proteinExistence type="predicted"/>
<dbReference type="CDD" id="cd03801">
    <property type="entry name" value="GT4_PimA-like"/>
    <property type="match status" value="1"/>
</dbReference>
<name>A0A2H1FHQ1_9ARCH</name>
<keyword evidence="3" id="KW-1185">Reference proteome</keyword>
<gene>
    <name evidence="2" type="ORF">NCS_30136</name>
</gene>
<reference evidence="3" key="1">
    <citation type="submission" date="2017-03" db="EMBL/GenBank/DDBJ databases">
        <authorList>
            <person name="Herbold C."/>
        </authorList>
    </citation>
    <scope>NUCLEOTIDE SEQUENCE [LARGE SCALE GENOMIC DNA]</scope>
</reference>
<dbReference type="SUPFAM" id="SSF53756">
    <property type="entry name" value="UDP-Glycosyltransferase/glycogen phosphorylase"/>
    <property type="match status" value="1"/>
</dbReference>
<accession>A0A2H1FHQ1</accession>
<feature type="domain" description="Glycosyl transferase family 1" evidence="1">
    <location>
        <begin position="190"/>
        <end position="366"/>
    </location>
</feature>
<dbReference type="Pfam" id="PF00534">
    <property type="entry name" value="Glycos_transf_1"/>
    <property type="match status" value="1"/>
</dbReference>
<dbReference type="Gene3D" id="3.40.50.2000">
    <property type="entry name" value="Glycogen Phosphorylase B"/>
    <property type="match status" value="2"/>
</dbReference>
<dbReference type="Proteomes" id="UP000230607">
    <property type="component" value="Chromosome 1"/>
</dbReference>
<organism evidence="2 3">
    <name type="scientific">Candidatus Nitrosotalea okcheonensis</name>
    <dbReference type="NCBI Taxonomy" id="1903276"/>
    <lineage>
        <taxon>Archaea</taxon>
        <taxon>Nitrososphaerota</taxon>
        <taxon>Nitrososphaeria</taxon>
        <taxon>Nitrosotaleales</taxon>
        <taxon>Nitrosotaleaceae</taxon>
        <taxon>Nitrosotalea</taxon>
    </lineage>
</organism>
<dbReference type="InterPro" id="IPR001296">
    <property type="entry name" value="Glyco_trans_1"/>
</dbReference>